<dbReference type="AlphaFoldDB" id="A0A1Y1UYX4"/>
<dbReference type="PANTHER" id="PTHR11319:SF35">
    <property type="entry name" value="OUTER MEMBRANE PROTEIN PMPC-RELATED"/>
    <property type="match status" value="1"/>
</dbReference>
<reference evidence="2 3" key="2">
    <citation type="submission" date="2016-08" db="EMBL/GenBank/DDBJ databases">
        <title>Pervasive Adenine N6-methylation of Active Genes in Fungi.</title>
        <authorList>
            <consortium name="DOE Joint Genome Institute"/>
            <person name="Mondo S.J."/>
            <person name="Dannebaum R.O."/>
            <person name="Kuo R.C."/>
            <person name="Labutti K."/>
            <person name="Haridas S."/>
            <person name="Kuo A."/>
            <person name="Salamov A."/>
            <person name="Ahrendt S.R."/>
            <person name="Lipzen A."/>
            <person name="Sullivan W."/>
            <person name="Andreopoulos W.B."/>
            <person name="Clum A."/>
            <person name="Lindquist E."/>
            <person name="Daum C."/>
            <person name="Ramamoorthy G.K."/>
            <person name="Gryganskyi A."/>
            <person name="Culley D."/>
            <person name="Magnuson J.K."/>
            <person name="James T.Y."/>
            <person name="O'Malley M.A."/>
            <person name="Stajich J.E."/>
            <person name="Spatafora J.W."/>
            <person name="Visel A."/>
            <person name="Grigoriev I.V."/>
        </authorList>
    </citation>
    <scope>NUCLEOTIDE SEQUENCE [LARGE SCALE GENOMIC DNA]</scope>
    <source>
        <strain evidence="3">finn</strain>
    </source>
</reference>
<protein>
    <recommendedName>
        <fullName evidence="1">EGF-like domain-containing protein</fullName>
    </recommendedName>
</protein>
<dbReference type="PROSITE" id="PS01186">
    <property type="entry name" value="EGF_2"/>
    <property type="match status" value="1"/>
</dbReference>
<name>A0A1Y1UYX4_9FUNG</name>
<dbReference type="InterPro" id="IPR011050">
    <property type="entry name" value="Pectin_lyase_fold/virulence"/>
</dbReference>
<evidence type="ECO:0000313" key="2">
    <source>
        <dbReference type="EMBL" id="ORX42861.1"/>
    </source>
</evidence>
<gene>
    <name evidence="2" type="ORF">BCR36DRAFT_150195</name>
</gene>
<organism evidence="2 3">
    <name type="scientific">Piromyces finnis</name>
    <dbReference type="NCBI Taxonomy" id="1754191"/>
    <lineage>
        <taxon>Eukaryota</taxon>
        <taxon>Fungi</taxon>
        <taxon>Fungi incertae sedis</taxon>
        <taxon>Chytridiomycota</taxon>
        <taxon>Chytridiomycota incertae sedis</taxon>
        <taxon>Neocallimastigomycetes</taxon>
        <taxon>Neocallimastigales</taxon>
        <taxon>Neocallimastigaceae</taxon>
        <taxon>Piromyces</taxon>
    </lineage>
</organism>
<feature type="domain" description="EGF-like" evidence="1">
    <location>
        <begin position="629"/>
        <end position="640"/>
    </location>
</feature>
<evidence type="ECO:0000259" key="1">
    <source>
        <dbReference type="PROSITE" id="PS01186"/>
    </source>
</evidence>
<dbReference type="OrthoDB" id="2158928at2759"/>
<dbReference type="InterPro" id="IPR000742">
    <property type="entry name" value="EGF"/>
</dbReference>
<dbReference type="SUPFAM" id="SSF51126">
    <property type="entry name" value="Pectin lyase-like"/>
    <property type="match status" value="1"/>
</dbReference>
<dbReference type="EMBL" id="MCFH01000059">
    <property type="protein sequence ID" value="ORX42861.1"/>
    <property type="molecule type" value="Genomic_DNA"/>
</dbReference>
<keyword evidence="3" id="KW-1185">Reference proteome</keyword>
<accession>A0A1Y1UYX4</accession>
<reference evidence="2 3" key="1">
    <citation type="submission" date="2016-08" db="EMBL/GenBank/DDBJ databases">
        <title>Genomes of anaerobic fungi encode conserved fungal cellulosomes for biomass hydrolysis.</title>
        <authorList>
            <consortium name="DOE Joint Genome Institute"/>
            <person name="Haitjema C.H."/>
            <person name="Gilmore S.P."/>
            <person name="Henske J.K."/>
            <person name="Solomon K.V."/>
            <person name="De Groot R."/>
            <person name="Kuo A."/>
            <person name="Mondo S.J."/>
            <person name="Salamov A.A."/>
            <person name="Labutti K."/>
            <person name="Zhao Z."/>
            <person name="Chiniquy J."/>
            <person name="Barry K."/>
            <person name="Brewer H.M."/>
            <person name="Purvine S.O."/>
            <person name="Wright A.T."/>
            <person name="Boxma B."/>
            <person name="Van Alen T."/>
            <person name="Hackstein J.H."/>
            <person name="Baker S.E."/>
            <person name="Grigoriev I.V."/>
            <person name="O'Malley M.A."/>
        </authorList>
    </citation>
    <scope>NUCLEOTIDE SEQUENCE [LARGE SCALE GENOMIC DNA]</scope>
    <source>
        <strain evidence="3">finn</strain>
    </source>
</reference>
<evidence type="ECO:0000313" key="3">
    <source>
        <dbReference type="Proteomes" id="UP000193719"/>
    </source>
</evidence>
<dbReference type="PANTHER" id="PTHR11319">
    <property type="entry name" value="G PROTEIN-COUPLED RECEPTOR-RELATED"/>
    <property type="match status" value="1"/>
</dbReference>
<proteinExistence type="predicted"/>
<sequence length="649" mass="74680">MKNSYFDNNKGLFFLQNSSITFDNCYFSKIFEILNGTYKYVFIFSRNGNQEIYINNSIFENIHNTLPLIFGKGLELQIKNTTFSNCYSNYGYLINISQQYKNELKIKNSRFSDTCTIFHGNNFNFDISNTIFENITFKNSLPAIIDSKFSEISISNTTFRNMNIMSKLFNEDSKYILNGIKLYNITTNSKALLHFLYKDISINHIDIENVFCVGDSGDTSLILYDSGEKEKVFDINDMNINVAYSNGPLIKLLGKNTNIILKDIKIENTHSFGSIIDNDSDNLKITISNSLFSNNNNENKINCGNIHFKNDLDITIFDTKFLNNNSKNYGGVMCINDISRMTLNLTSNEFSENSAIDGGALYITHRKNENDNELIHFIINNNTFYNNSAEYFGGAIFMELNNLSIKSTQKNIMEHNKSKILGGGLFLSNYYNKDVYDMFLFKDNFSNSIRNDYSSKPAYIALSSNYTNSFVELFSGDYLALEFALYDEFENIIEDITKFYSSMTIRVTLEEKNVISKRSTNILNYYLEGNIGSFLNGRCEMKNLRIYANPNQYKLKLNIENYDKEIKLKSDITIKINNCSKDHVKMKKNNVIYCETPKCKSTCPIYHSATCQSYSDEPVNVNDVNLNICKCNKGWSGDLCNIKIFIDFR</sequence>
<dbReference type="Proteomes" id="UP000193719">
    <property type="component" value="Unassembled WGS sequence"/>
</dbReference>
<comment type="caution">
    <text evidence="2">The sequence shown here is derived from an EMBL/GenBank/DDBJ whole genome shotgun (WGS) entry which is preliminary data.</text>
</comment>